<dbReference type="InterPro" id="IPR029069">
    <property type="entry name" value="HotDog_dom_sf"/>
</dbReference>
<dbReference type="EMBL" id="CASHTH010000157">
    <property type="protein sequence ID" value="CAI7992731.1"/>
    <property type="molecule type" value="Genomic_DNA"/>
</dbReference>
<sequence>MTILLDDLLNMEAEEIWKLNERPDADGLRDKAQTYYEDVNEGDELPKYIYKPTPTHLFRWSAAIENFHRIHYDLDFGLNHDRNPSILVHGSWKQSVVPQYLKDWTLPNGWPWKARFEHRAMLVPGDVLIMWGRVTSKYEKDQMGFIELEVGMKTHDGIESMPGTATVVLPLRDGPPIPYPFVPPAQD</sequence>
<gene>
    <name evidence="1" type="ORF">GBAR_LOCUS1104</name>
</gene>
<dbReference type="AlphaFoldDB" id="A0AA35W4E3"/>
<dbReference type="Proteomes" id="UP001174909">
    <property type="component" value="Unassembled WGS sequence"/>
</dbReference>
<comment type="caution">
    <text evidence="1">The sequence shown here is derived from an EMBL/GenBank/DDBJ whole genome shotgun (WGS) entry which is preliminary data.</text>
</comment>
<organism evidence="1 2">
    <name type="scientific">Geodia barretti</name>
    <name type="common">Barrett's horny sponge</name>
    <dbReference type="NCBI Taxonomy" id="519541"/>
    <lineage>
        <taxon>Eukaryota</taxon>
        <taxon>Metazoa</taxon>
        <taxon>Porifera</taxon>
        <taxon>Demospongiae</taxon>
        <taxon>Heteroscleromorpha</taxon>
        <taxon>Tetractinellida</taxon>
        <taxon>Astrophorina</taxon>
        <taxon>Geodiidae</taxon>
        <taxon>Geodia</taxon>
    </lineage>
</organism>
<evidence type="ECO:0000313" key="1">
    <source>
        <dbReference type="EMBL" id="CAI7992731.1"/>
    </source>
</evidence>
<dbReference type="Gene3D" id="3.10.129.10">
    <property type="entry name" value="Hotdog Thioesterase"/>
    <property type="match status" value="1"/>
</dbReference>
<proteinExistence type="predicted"/>
<keyword evidence="2" id="KW-1185">Reference proteome</keyword>
<accession>A0AA35W4E3</accession>
<dbReference type="SUPFAM" id="SSF54637">
    <property type="entry name" value="Thioesterase/thiol ester dehydrase-isomerase"/>
    <property type="match status" value="1"/>
</dbReference>
<evidence type="ECO:0008006" key="3">
    <source>
        <dbReference type="Google" id="ProtNLM"/>
    </source>
</evidence>
<protein>
    <recommendedName>
        <fullName evidence="3">Acyl dehydratase</fullName>
    </recommendedName>
</protein>
<reference evidence="1" key="1">
    <citation type="submission" date="2023-03" db="EMBL/GenBank/DDBJ databases">
        <authorList>
            <person name="Steffen K."/>
            <person name="Cardenas P."/>
        </authorList>
    </citation>
    <scope>NUCLEOTIDE SEQUENCE</scope>
</reference>
<evidence type="ECO:0000313" key="2">
    <source>
        <dbReference type="Proteomes" id="UP001174909"/>
    </source>
</evidence>
<name>A0AA35W4E3_GEOBA</name>